<feature type="transmembrane region" description="Helical" evidence="1">
    <location>
        <begin position="45"/>
        <end position="66"/>
    </location>
</feature>
<evidence type="ECO:0000313" key="3">
    <source>
        <dbReference type="Proteomes" id="UP000293846"/>
    </source>
</evidence>
<keyword evidence="1" id="KW-0812">Transmembrane</keyword>
<name>A0A4R1AWY2_9BACI</name>
<feature type="transmembrane region" description="Helical" evidence="1">
    <location>
        <begin position="12"/>
        <end position="33"/>
    </location>
</feature>
<protein>
    <submittedName>
        <fullName evidence="2">Uncharacterized protein</fullName>
    </submittedName>
</protein>
<gene>
    <name evidence="2" type="ORF">E0Y62_17900</name>
</gene>
<dbReference type="RefSeq" id="WP_131237749.1">
    <property type="nucleotide sequence ID" value="NZ_CP183326.1"/>
</dbReference>
<dbReference type="OrthoDB" id="2856959at2"/>
<keyword evidence="1" id="KW-1133">Transmembrane helix</keyword>
<evidence type="ECO:0000313" key="2">
    <source>
        <dbReference type="EMBL" id="TCJ02770.1"/>
    </source>
</evidence>
<organism evidence="2 3">
    <name type="scientific">Cytobacillus praedii</name>
    <dbReference type="NCBI Taxonomy" id="1742358"/>
    <lineage>
        <taxon>Bacteria</taxon>
        <taxon>Bacillati</taxon>
        <taxon>Bacillota</taxon>
        <taxon>Bacilli</taxon>
        <taxon>Bacillales</taxon>
        <taxon>Bacillaceae</taxon>
        <taxon>Cytobacillus</taxon>
    </lineage>
</organism>
<dbReference type="STRING" id="1742358.GCA_001439605_00042"/>
<dbReference type="Proteomes" id="UP000293846">
    <property type="component" value="Unassembled WGS sequence"/>
</dbReference>
<feature type="transmembrane region" description="Helical" evidence="1">
    <location>
        <begin position="73"/>
        <end position="91"/>
    </location>
</feature>
<sequence length="131" mass="15360">MPKHISWKVTYLTFCVGGFIAILFDVIIMSGWIDVFDLGQAKLPGLGDLICYSVIAPCYAVIFLNYYQPERKWMPVVLFTLLSFLSEWMLVKVGYMKLKGWNTWWPLPVYFLIFGFWLPLHIRLIRKASEN</sequence>
<dbReference type="AlphaFoldDB" id="A0A4R1AWY2"/>
<dbReference type="EMBL" id="SJTH01000027">
    <property type="protein sequence ID" value="TCJ02770.1"/>
    <property type="molecule type" value="Genomic_DNA"/>
</dbReference>
<feature type="transmembrane region" description="Helical" evidence="1">
    <location>
        <begin position="103"/>
        <end position="122"/>
    </location>
</feature>
<reference evidence="2 3" key="1">
    <citation type="submission" date="2019-03" db="EMBL/GenBank/DDBJ databases">
        <authorList>
            <person name="Jensen L."/>
            <person name="Storgaard J."/>
            <person name="Sulaj E."/>
            <person name="Schramm A."/>
            <person name="Marshall I.P.G."/>
        </authorList>
    </citation>
    <scope>NUCLEOTIDE SEQUENCE [LARGE SCALE GENOMIC DNA]</scope>
    <source>
        <strain evidence="2 3">2017H2G3</strain>
    </source>
</reference>
<evidence type="ECO:0000256" key="1">
    <source>
        <dbReference type="SAM" id="Phobius"/>
    </source>
</evidence>
<proteinExistence type="predicted"/>
<comment type="caution">
    <text evidence="2">The sequence shown here is derived from an EMBL/GenBank/DDBJ whole genome shotgun (WGS) entry which is preliminary data.</text>
</comment>
<accession>A0A4R1AWY2</accession>
<keyword evidence="3" id="KW-1185">Reference proteome</keyword>
<keyword evidence="1" id="KW-0472">Membrane</keyword>